<reference evidence="3" key="1">
    <citation type="submission" date="2013-08" db="EMBL/GenBank/DDBJ databases">
        <title>Gene expansion shapes genome architecture in the human pathogen Lichtheimia corymbifera: an evolutionary genomics analysis in the ancient terrestrial Mucorales (Mucoromycotina).</title>
        <authorList>
            <person name="Schwartze V.U."/>
            <person name="Winter S."/>
            <person name="Shelest E."/>
            <person name="Marcet-Houben M."/>
            <person name="Horn F."/>
            <person name="Wehner S."/>
            <person name="Hoffmann K."/>
            <person name="Riege K."/>
            <person name="Sammeth M."/>
            <person name="Nowrousian M."/>
            <person name="Valiante V."/>
            <person name="Linde J."/>
            <person name="Jacobsen I.D."/>
            <person name="Marz M."/>
            <person name="Brakhage A.A."/>
            <person name="Gabaldon T."/>
            <person name="Bocker S."/>
            <person name="Voigt K."/>
        </authorList>
    </citation>
    <scope>NUCLEOTIDE SEQUENCE [LARGE SCALE GENOMIC DNA]</scope>
    <source>
        <strain evidence="3">FSU 9682</strain>
    </source>
</reference>
<accession>A0A068SEE3</accession>
<evidence type="ECO:0000313" key="4">
    <source>
        <dbReference type="Proteomes" id="UP000027586"/>
    </source>
</evidence>
<name>A0A068SEE3_9FUNG</name>
<dbReference type="EMBL" id="CBTN010000100">
    <property type="protein sequence ID" value="CDH60644.1"/>
    <property type="molecule type" value="Genomic_DNA"/>
</dbReference>
<dbReference type="VEuPathDB" id="FungiDB:LCOR_11425.1"/>
<evidence type="ECO:0000313" key="3">
    <source>
        <dbReference type="EMBL" id="CDH60644.1"/>
    </source>
</evidence>
<evidence type="ECO:0000256" key="2">
    <source>
        <dbReference type="SAM" id="Phobius"/>
    </source>
</evidence>
<comment type="caution">
    <text evidence="3">The sequence shown here is derived from an EMBL/GenBank/DDBJ whole genome shotgun (WGS) entry which is preliminary data.</text>
</comment>
<evidence type="ECO:0000256" key="1">
    <source>
        <dbReference type="SAM" id="MobiDB-lite"/>
    </source>
</evidence>
<feature type="region of interest" description="Disordered" evidence="1">
    <location>
        <begin position="458"/>
        <end position="479"/>
    </location>
</feature>
<gene>
    <name evidence="3" type="ORF">LCOR_11425.1</name>
</gene>
<feature type="compositionally biased region" description="Pro residues" evidence="1">
    <location>
        <begin position="462"/>
        <end position="479"/>
    </location>
</feature>
<keyword evidence="2" id="KW-0812">Transmembrane</keyword>
<keyword evidence="2" id="KW-1133">Transmembrane helix</keyword>
<protein>
    <submittedName>
        <fullName evidence="3">Uncharacterized protein</fullName>
    </submittedName>
</protein>
<keyword evidence="2" id="KW-0472">Membrane</keyword>
<feature type="transmembrane region" description="Helical" evidence="2">
    <location>
        <begin position="65"/>
        <end position="96"/>
    </location>
</feature>
<dbReference type="STRING" id="1263082.A0A068SEE3"/>
<organism evidence="3 4">
    <name type="scientific">Lichtheimia corymbifera JMRC:FSU:9682</name>
    <dbReference type="NCBI Taxonomy" id="1263082"/>
    <lineage>
        <taxon>Eukaryota</taxon>
        <taxon>Fungi</taxon>
        <taxon>Fungi incertae sedis</taxon>
        <taxon>Mucoromycota</taxon>
        <taxon>Mucoromycotina</taxon>
        <taxon>Mucoromycetes</taxon>
        <taxon>Mucorales</taxon>
        <taxon>Lichtheimiaceae</taxon>
        <taxon>Lichtheimia</taxon>
    </lineage>
</organism>
<dbReference type="AlphaFoldDB" id="A0A068SEE3"/>
<feature type="region of interest" description="Disordered" evidence="1">
    <location>
        <begin position="656"/>
        <end position="685"/>
    </location>
</feature>
<dbReference type="Proteomes" id="UP000027586">
    <property type="component" value="Unassembled WGS sequence"/>
</dbReference>
<keyword evidence="4" id="KW-1185">Reference proteome</keyword>
<feature type="transmembrane region" description="Helical" evidence="2">
    <location>
        <begin position="36"/>
        <end position="58"/>
    </location>
</feature>
<proteinExistence type="predicted"/>
<sequence length="737" mass="77105">MEKDHVTRLVKWGEMGVTCWPLINYTFPPQRVVSSLFPTFIAVTMFYLWLFATVAAFASGPLFPFVLLSACILQLLLSFPVAVVSLCCCFMVYVWFHDPLVAFWHCLVDLWVWWWSDLDPRTLNDMRYNEEMTEFVVAARAYWKVVDLAGAPLYDVTAVHGPAFGDCPSARGDDVASFSSGIAVETGVGLSAGDDAVLCGVAPLDVVSGDDGDVGSSSAGVVGSSSSGVAVSSSAGVSVTSSAGVVGSSSAAVVSLSSPAVASSSSVPVAVSSSGDGVALSSAVPVVVSSSGAVGGLSPVPVGGSCSGAVGGLSPVPVGGSCSGAVVGSCSGAGVDPSSVAVVVSSSVAVAGSSSVVVAAFNDADPLGAPVTGVAHHVHPVPVAGALDDVIDDLSFLFHHLSAEDPHDEDSYMAPPPDRRYQEPIEPVGIDNHLVPVMPANLAPSPFLFDHHDLTYADMPSPIRPPQAATPPPPPSPTPIPMEDTITFIPPAIYATTSNITASNIIINTDNITMPTPSPPITFTDSNTTINSDNTNMPIPSSTITSTAATSTTNTRLVICEDIPPTATYPTTTTTTTFDTPTTTATTTSITTTTTPTAIPTTTITTTTTTTDTINIATRLYIIPHVEFNPQLPANLPQLRLTPAPITTAATTTDIRNAIIPPSPGPQSPGEQDQSQDEDQAPWSEFVTWLEDVTEDVDSLEEYEEGDYFVLEQDYDDDDDVVEEEGEQYEYYDYEAF</sequence>